<comment type="similarity">
    <text evidence="17">Belongs to the NnrD/CARKD family.</text>
</comment>
<evidence type="ECO:0000256" key="14">
    <source>
        <dbReference type="ARBA" id="ARBA00025153"/>
    </source>
</evidence>
<comment type="similarity">
    <text evidence="4 18">In the C-terminal section; belongs to the NnrD/CARKD family.</text>
</comment>
<dbReference type="EC" id="4.2.1.136" evidence="17"/>
<dbReference type="EMBL" id="FMYK01000003">
    <property type="protein sequence ID" value="SDC18256.1"/>
    <property type="molecule type" value="Genomic_DNA"/>
</dbReference>
<comment type="function">
    <text evidence="17">Catalyzes the dehydration of the S-form of NAD(P)HX at the expense of ADP, which is converted to AMP. Together with NAD(P)HX epimerase, which catalyzes the epimerization of the S- and R-forms, the enzyme allows the repair of both epimers of NAD(P)HX, a damaged form of NAD(P)H that is a result of enzymatic or heat-dependent hydration.</text>
</comment>
<evidence type="ECO:0000256" key="18">
    <source>
        <dbReference type="PIRNR" id="PIRNR017184"/>
    </source>
</evidence>
<feature type="binding site" evidence="17">
    <location>
        <position position="341"/>
    </location>
    <ligand>
        <name>(6S)-NADPHX</name>
        <dbReference type="ChEBI" id="CHEBI:64076"/>
    </ligand>
</feature>
<keyword evidence="7 17" id="KW-0067">ATP-binding</keyword>
<evidence type="ECO:0000256" key="7">
    <source>
        <dbReference type="ARBA" id="ARBA00022840"/>
    </source>
</evidence>
<evidence type="ECO:0000256" key="13">
    <source>
        <dbReference type="ARBA" id="ARBA00023268"/>
    </source>
</evidence>
<comment type="similarity">
    <text evidence="3 18">In the N-terminal section; belongs to the NnrE/AIBP family.</text>
</comment>
<dbReference type="GO" id="GO:0052855">
    <property type="term" value="F:ADP-dependent NAD(P)H-hydrate dehydratase activity"/>
    <property type="evidence" value="ECO:0007669"/>
    <property type="project" value="UniProtKB-UniRule"/>
</dbReference>
<keyword evidence="13" id="KW-0511">Multifunctional enzyme</keyword>
<comment type="catalytic activity">
    <reaction evidence="15 17 18">
        <text>(6S)-NADHX + ADP = AMP + phosphate + NADH + H(+)</text>
        <dbReference type="Rhea" id="RHEA:32223"/>
        <dbReference type="ChEBI" id="CHEBI:15378"/>
        <dbReference type="ChEBI" id="CHEBI:43474"/>
        <dbReference type="ChEBI" id="CHEBI:57945"/>
        <dbReference type="ChEBI" id="CHEBI:64074"/>
        <dbReference type="ChEBI" id="CHEBI:456215"/>
        <dbReference type="ChEBI" id="CHEBI:456216"/>
        <dbReference type="EC" id="4.2.1.136"/>
    </reaction>
</comment>
<protein>
    <recommendedName>
        <fullName evidence="17">ADP-dependent (S)-NAD(P)H-hydrate dehydratase</fullName>
        <ecNumber evidence="17">4.2.1.136</ecNumber>
    </recommendedName>
    <alternativeName>
        <fullName evidence="17">ADP-dependent NAD(P)HX dehydratase</fullName>
    </alternativeName>
</protein>
<comment type="function">
    <text evidence="14 18">Bifunctional enzyme that catalyzes the epimerization of the S- and R-forms of NAD(P)HX and the dehydration of the S-form of NAD(P)HX at the expense of ADP, which is converted to AMP. This allows the repair of both epimers of NAD(P)HX, a damaged form of NAD(P)H that is a result of enzymatic or heat-dependent hydration.</text>
</comment>
<dbReference type="InterPro" id="IPR017953">
    <property type="entry name" value="Carbohydrate_kinase_pred_CS"/>
</dbReference>
<dbReference type="CDD" id="cd01171">
    <property type="entry name" value="YXKO-related"/>
    <property type="match status" value="1"/>
</dbReference>
<evidence type="ECO:0000259" key="20">
    <source>
        <dbReference type="PROSITE" id="PS51385"/>
    </source>
</evidence>
<accession>A0A1G6JJX6</accession>
<dbReference type="Pfam" id="PF01256">
    <property type="entry name" value="Carb_kinase"/>
    <property type="match status" value="1"/>
</dbReference>
<comment type="catalytic activity">
    <reaction evidence="1 18">
        <text>(6R)-NADHX = (6S)-NADHX</text>
        <dbReference type="Rhea" id="RHEA:32215"/>
        <dbReference type="ChEBI" id="CHEBI:64074"/>
        <dbReference type="ChEBI" id="CHEBI:64075"/>
        <dbReference type="EC" id="5.1.99.6"/>
    </reaction>
</comment>
<evidence type="ECO:0000313" key="22">
    <source>
        <dbReference type="Proteomes" id="UP000242317"/>
    </source>
</evidence>
<dbReference type="GO" id="GO:0016301">
    <property type="term" value="F:kinase activity"/>
    <property type="evidence" value="ECO:0007669"/>
    <property type="project" value="UniProtKB-KW"/>
</dbReference>
<evidence type="ECO:0000256" key="3">
    <source>
        <dbReference type="ARBA" id="ARBA00006001"/>
    </source>
</evidence>
<dbReference type="GO" id="GO:0046872">
    <property type="term" value="F:metal ion binding"/>
    <property type="evidence" value="ECO:0007669"/>
    <property type="project" value="UniProtKB-UniRule"/>
</dbReference>
<keyword evidence="8 17" id="KW-0521">NADP</keyword>
<keyword evidence="12 17" id="KW-0456">Lyase</keyword>
<feature type="binding site" evidence="17">
    <location>
        <begin position="443"/>
        <end position="447"/>
    </location>
    <ligand>
        <name>AMP</name>
        <dbReference type="ChEBI" id="CHEBI:456215"/>
    </ligand>
</feature>
<comment type="catalytic activity">
    <reaction evidence="16 17 18">
        <text>(6S)-NADPHX + ADP = AMP + phosphate + NADPH + H(+)</text>
        <dbReference type="Rhea" id="RHEA:32235"/>
        <dbReference type="ChEBI" id="CHEBI:15378"/>
        <dbReference type="ChEBI" id="CHEBI:43474"/>
        <dbReference type="ChEBI" id="CHEBI:57783"/>
        <dbReference type="ChEBI" id="CHEBI:64076"/>
        <dbReference type="ChEBI" id="CHEBI:456215"/>
        <dbReference type="ChEBI" id="CHEBI:456216"/>
        <dbReference type="EC" id="4.2.1.136"/>
    </reaction>
</comment>
<dbReference type="SUPFAM" id="SSF53613">
    <property type="entry name" value="Ribokinase-like"/>
    <property type="match status" value="1"/>
</dbReference>
<dbReference type="HAMAP" id="MF_01965">
    <property type="entry name" value="NADHX_dehydratase"/>
    <property type="match status" value="1"/>
</dbReference>
<organism evidence="21 22">
    <name type="scientific">Acinetobacter marinus</name>
    <dbReference type="NCBI Taxonomy" id="281375"/>
    <lineage>
        <taxon>Bacteria</taxon>
        <taxon>Pseudomonadati</taxon>
        <taxon>Pseudomonadota</taxon>
        <taxon>Gammaproteobacteria</taxon>
        <taxon>Moraxellales</taxon>
        <taxon>Moraxellaceae</taxon>
        <taxon>Acinetobacter</taxon>
    </lineage>
</organism>
<name>A0A1G6JJX6_9GAMM</name>
<evidence type="ECO:0000256" key="9">
    <source>
        <dbReference type="ARBA" id="ARBA00022958"/>
    </source>
</evidence>
<dbReference type="PIRSF" id="PIRSF017184">
    <property type="entry name" value="Nnr"/>
    <property type="match status" value="1"/>
</dbReference>
<keyword evidence="10 17" id="KW-0520">NAD</keyword>
<evidence type="ECO:0000256" key="11">
    <source>
        <dbReference type="ARBA" id="ARBA00023235"/>
    </source>
</evidence>
<evidence type="ECO:0000256" key="6">
    <source>
        <dbReference type="ARBA" id="ARBA00022741"/>
    </source>
</evidence>
<dbReference type="InterPro" id="IPR004443">
    <property type="entry name" value="YjeF_N_dom"/>
</dbReference>
<dbReference type="InterPro" id="IPR000631">
    <property type="entry name" value="CARKD"/>
</dbReference>
<evidence type="ECO:0000313" key="21">
    <source>
        <dbReference type="EMBL" id="SDC18256.1"/>
    </source>
</evidence>
<feature type="binding site" evidence="17">
    <location>
        <position position="278"/>
    </location>
    <ligand>
        <name>(6S)-NADPHX</name>
        <dbReference type="ChEBI" id="CHEBI:64076"/>
    </ligand>
</feature>
<dbReference type="PROSITE" id="PS01050">
    <property type="entry name" value="YJEF_C_2"/>
    <property type="match status" value="1"/>
</dbReference>
<evidence type="ECO:0000256" key="16">
    <source>
        <dbReference type="ARBA" id="ARBA00049209"/>
    </source>
</evidence>
<dbReference type="GO" id="GO:0110051">
    <property type="term" value="P:metabolite repair"/>
    <property type="evidence" value="ECO:0007669"/>
    <property type="project" value="TreeGrafter"/>
</dbReference>
<evidence type="ECO:0000256" key="1">
    <source>
        <dbReference type="ARBA" id="ARBA00000013"/>
    </source>
</evidence>
<dbReference type="InterPro" id="IPR030677">
    <property type="entry name" value="Nnr"/>
</dbReference>
<dbReference type="PANTHER" id="PTHR12592:SF0">
    <property type="entry name" value="ATP-DEPENDENT (S)-NAD(P)H-HYDRATE DEHYDRATASE"/>
    <property type="match status" value="1"/>
</dbReference>
<comment type="subunit">
    <text evidence="17">Homotetramer.</text>
</comment>
<keyword evidence="22" id="KW-1185">Reference proteome</keyword>
<dbReference type="InterPro" id="IPR029056">
    <property type="entry name" value="Ribokinase-like"/>
</dbReference>
<dbReference type="GO" id="GO:0052856">
    <property type="term" value="F:NAD(P)HX epimerase activity"/>
    <property type="evidence" value="ECO:0007669"/>
    <property type="project" value="UniProtKB-EC"/>
</dbReference>
<evidence type="ECO:0000256" key="17">
    <source>
        <dbReference type="HAMAP-Rule" id="MF_01965"/>
    </source>
</evidence>
<feature type="domain" description="YjeF N-terminal" evidence="20">
    <location>
        <begin position="26"/>
        <end position="239"/>
    </location>
</feature>
<comment type="catalytic activity">
    <reaction evidence="2 18">
        <text>(6R)-NADPHX = (6S)-NADPHX</text>
        <dbReference type="Rhea" id="RHEA:32227"/>
        <dbReference type="ChEBI" id="CHEBI:64076"/>
        <dbReference type="ChEBI" id="CHEBI:64077"/>
        <dbReference type="EC" id="5.1.99.6"/>
    </reaction>
</comment>
<proteinExistence type="inferred from homology"/>
<feature type="binding site" evidence="17">
    <location>
        <position position="471"/>
    </location>
    <ligand>
        <name>AMP</name>
        <dbReference type="ChEBI" id="CHEBI:456215"/>
    </ligand>
</feature>
<dbReference type="AlphaFoldDB" id="A0A1G6JJX6"/>
<evidence type="ECO:0000256" key="10">
    <source>
        <dbReference type="ARBA" id="ARBA00023027"/>
    </source>
</evidence>
<evidence type="ECO:0000256" key="5">
    <source>
        <dbReference type="ARBA" id="ARBA00022723"/>
    </source>
</evidence>
<dbReference type="Gene3D" id="3.40.50.10260">
    <property type="entry name" value="YjeF N-terminal domain"/>
    <property type="match status" value="1"/>
</dbReference>
<keyword evidence="11 18" id="KW-0413">Isomerase</keyword>
<keyword evidence="21" id="KW-0418">Kinase</keyword>
<feature type="binding site" evidence="17">
    <location>
        <position position="472"/>
    </location>
    <ligand>
        <name>(6S)-NADPHX</name>
        <dbReference type="ChEBI" id="CHEBI:64076"/>
    </ligand>
</feature>
<dbReference type="GO" id="GO:0046496">
    <property type="term" value="P:nicotinamide nucleotide metabolic process"/>
    <property type="evidence" value="ECO:0007669"/>
    <property type="project" value="UniProtKB-UniRule"/>
</dbReference>
<dbReference type="InterPro" id="IPR036652">
    <property type="entry name" value="YjeF_N_dom_sf"/>
</dbReference>
<evidence type="ECO:0000256" key="8">
    <source>
        <dbReference type="ARBA" id="ARBA00022857"/>
    </source>
</evidence>
<evidence type="ECO:0000256" key="12">
    <source>
        <dbReference type="ARBA" id="ARBA00023239"/>
    </source>
</evidence>
<evidence type="ECO:0000259" key="19">
    <source>
        <dbReference type="PROSITE" id="PS51383"/>
    </source>
</evidence>
<keyword evidence="5 18" id="KW-0479">Metal-binding</keyword>
<dbReference type="GO" id="GO:0005524">
    <property type="term" value="F:ATP binding"/>
    <property type="evidence" value="ECO:0007669"/>
    <property type="project" value="UniProtKB-UniRule"/>
</dbReference>
<dbReference type="PROSITE" id="PS51383">
    <property type="entry name" value="YJEF_C_3"/>
    <property type="match status" value="1"/>
</dbReference>
<keyword evidence="6 17" id="KW-0547">Nucleotide-binding</keyword>
<dbReference type="PROSITE" id="PS51385">
    <property type="entry name" value="YJEF_N"/>
    <property type="match status" value="1"/>
</dbReference>
<dbReference type="Gene3D" id="3.40.1190.20">
    <property type="match status" value="1"/>
</dbReference>
<comment type="cofactor">
    <cofactor evidence="17">
        <name>Mg(2+)</name>
        <dbReference type="ChEBI" id="CHEBI:18420"/>
    </cofactor>
</comment>
<reference evidence="22" key="1">
    <citation type="submission" date="2016-09" db="EMBL/GenBank/DDBJ databases">
        <authorList>
            <person name="Varghese N."/>
            <person name="Submissions S."/>
        </authorList>
    </citation>
    <scope>NUCLEOTIDE SEQUENCE [LARGE SCALE GENOMIC DNA]</scope>
    <source>
        <strain evidence="22">ANC 3699</strain>
    </source>
</reference>
<dbReference type="Proteomes" id="UP000242317">
    <property type="component" value="Unassembled WGS sequence"/>
</dbReference>
<feature type="domain" description="YjeF C-terminal" evidence="19">
    <location>
        <begin position="243"/>
        <end position="529"/>
    </location>
</feature>
<evidence type="ECO:0000256" key="15">
    <source>
        <dbReference type="ARBA" id="ARBA00048238"/>
    </source>
</evidence>
<dbReference type="SUPFAM" id="SSF64153">
    <property type="entry name" value="YjeF N-terminal domain-like"/>
    <property type="match status" value="1"/>
</dbReference>
<feature type="binding site" evidence="17">
    <location>
        <position position="406"/>
    </location>
    <ligand>
        <name>(6S)-NADPHX</name>
        <dbReference type="ChEBI" id="CHEBI:64076"/>
    </ligand>
</feature>
<keyword evidence="9 18" id="KW-0630">Potassium</keyword>
<dbReference type="PANTHER" id="PTHR12592">
    <property type="entry name" value="ATP-DEPENDENT (S)-NAD(P)H-HYDRATE DEHYDRATASE FAMILY MEMBER"/>
    <property type="match status" value="1"/>
</dbReference>
<keyword evidence="21" id="KW-0808">Transferase</keyword>
<dbReference type="NCBIfam" id="TIGR00196">
    <property type="entry name" value="yjeF_cterm"/>
    <property type="match status" value="1"/>
</dbReference>
<evidence type="ECO:0000256" key="4">
    <source>
        <dbReference type="ARBA" id="ARBA00009524"/>
    </source>
</evidence>
<dbReference type="NCBIfam" id="TIGR00197">
    <property type="entry name" value="yjeF_nterm"/>
    <property type="match status" value="1"/>
</dbReference>
<evidence type="ECO:0000256" key="2">
    <source>
        <dbReference type="ARBA" id="ARBA00000909"/>
    </source>
</evidence>
<gene>
    <name evidence="17" type="primary">nnrD</name>
    <name evidence="21" type="ORF">SAMN05421749_103357</name>
</gene>
<comment type="cofactor">
    <cofactor evidence="18">
        <name>K(+)</name>
        <dbReference type="ChEBI" id="CHEBI:29103"/>
    </cofactor>
    <text evidence="18">Binds 1 potassium ion per subunit.</text>
</comment>
<sequence length="529" mass="57446">MDAIDLKMTSTMNPRLAQPIYTAQTIQAWEQRWFAQGNSSYGLMQQAAWLMAVKIFNRLNTDYCNQHHNILLWCGRGNNAGDGYLIATYLSELFENKKNVTAIRIMIFAPQAPSTPDAVRARQTALDAKIPLIDEIEQLKHVQAQVHIDALFGIGLTRMLSQSNQDLIALFNAQSGYKISVDLPSGLHPDTGQAMPIAVRADWTLCLLGLKLGVLIGQAKAYVGELQCIDLIPRDHALESVAQIDFAPPHLPKRSPFAHKGDFGHVLVVGGHASMGGAVIMAAESAMATGAGKLTVLCHGKHHAAILARSPNIMVLDIDLLTKDQLHQLLSQVDTVCFGMGLGRDDWAKQHVQNMFDGLFTQNNRSKLKDIVLDADALWWLAEWNTPCFPLPLHLPLPPHFIMTPHSAEAGRLLGCTATEIEADRVKAIQDLHQRYGGAWVLKGAASLSLAQDRLNVCAFGNAGMATAGMGDVLAGMIAGLKAQFSDDITLAEVVALHALAGDILAEHGERGLQAHQMKAAIYQVVNAG</sequence>
<dbReference type="Pfam" id="PF03853">
    <property type="entry name" value="YjeF_N"/>
    <property type="match status" value="1"/>
</dbReference>